<name>A0ACC1MZ85_9HYPO</name>
<evidence type="ECO:0000313" key="2">
    <source>
        <dbReference type="Proteomes" id="UP001143910"/>
    </source>
</evidence>
<proteinExistence type="predicted"/>
<dbReference type="Proteomes" id="UP001143910">
    <property type="component" value="Unassembled WGS sequence"/>
</dbReference>
<comment type="caution">
    <text evidence="1">The sequence shown here is derived from an EMBL/GenBank/DDBJ whole genome shotgun (WGS) entry which is preliminary data.</text>
</comment>
<accession>A0ACC1MZ85</accession>
<evidence type="ECO:0000313" key="1">
    <source>
        <dbReference type="EMBL" id="KAJ2972134.1"/>
    </source>
</evidence>
<gene>
    <name evidence="1" type="ORF">NQ176_g7330</name>
</gene>
<dbReference type="EMBL" id="JANJQO010001208">
    <property type="protein sequence ID" value="KAJ2972134.1"/>
    <property type="molecule type" value="Genomic_DNA"/>
</dbReference>
<keyword evidence="2" id="KW-1185">Reference proteome</keyword>
<sequence length="333" mass="36249">MKLLTVFLLISGPFVAAHPGEDHTEELAARQSYFKGRSANLSHCASKLNTNGVIERAIHRRALAARGLKQKRAVLAMRGEESHAEYTVEQDPATLFGGNSSCAMSPEEIVGPYYVEGEYVRSDLVEEQEGIPLELDIQFIDASTCKPVDGAYIDIWNCNSTGVYGGVINPTNGNGAADPSNIYNTWLRGVQKTDGDGVVQFSTLFPGHYINRTVHIHVMAHLNAQPLANGTLFDTEAAYISQIYFDQDLINSTNAYWPYSTNTQPVTSNAEDFLLNGDLQAGGDPQAKHIHIGSRLEDGVLAWITFGINVTHSEAVTPAATYHPALNTTAVCH</sequence>
<reference evidence="1" key="1">
    <citation type="submission" date="2022-08" db="EMBL/GenBank/DDBJ databases">
        <title>Genome Sequence of Lecanicillium fungicola.</title>
        <authorList>
            <person name="Buettner E."/>
        </authorList>
    </citation>
    <scope>NUCLEOTIDE SEQUENCE</scope>
    <source>
        <strain evidence="1">Babe33</strain>
    </source>
</reference>
<protein>
    <submittedName>
        <fullName evidence="1">Uncharacterized protein</fullName>
    </submittedName>
</protein>
<organism evidence="1 2">
    <name type="scientific">Zarea fungicola</name>
    <dbReference type="NCBI Taxonomy" id="93591"/>
    <lineage>
        <taxon>Eukaryota</taxon>
        <taxon>Fungi</taxon>
        <taxon>Dikarya</taxon>
        <taxon>Ascomycota</taxon>
        <taxon>Pezizomycotina</taxon>
        <taxon>Sordariomycetes</taxon>
        <taxon>Hypocreomycetidae</taxon>
        <taxon>Hypocreales</taxon>
        <taxon>Cordycipitaceae</taxon>
        <taxon>Zarea</taxon>
    </lineage>
</organism>